<protein>
    <submittedName>
        <fullName evidence="3">N-acetylmuramoyl-L-alanine amidase</fullName>
        <ecNumber evidence="3">3.5.1.28</ecNumber>
    </submittedName>
</protein>
<evidence type="ECO:0000313" key="3">
    <source>
        <dbReference type="EMBL" id="MDQ0154737.1"/>
    </source>
</evidence>
<reference evidence="3 4" key="1">
    <citation type="submission" date="2023-07" db="EMBL/GenBank/DDBJ databases">
        <title>Genomic Encyclopedia of Type Strains, Phase IV (KMG-IV): sequencing the most valuable type-strain genomes for metagenomic binning, comparative biology and taxonomic classification.</title>
        <authorList>
            <person name="Goeker M."/>
        </authorList>
    </citation>
    <scope>NUCLEOTIDE SEQUENCE [LARGE SCALE GENOMIC DNA]</scope>
    <source>
        <strain evidence="3 4">DSM 23948</strain>
    </source>
</reference>
<keyword evidence="3" id="KW-0378">Hydrolase</keyword>
<organism evidence="3 4">
    <name type="scientific">Anoxybacillus andreesenii</name>
    <dbReference type="NCBI Taxonomy" id="1325932"/>
    <lineage>
        <taxon>Bacteria</taxon>
        <taxon>Bacillati</taxon>
        <taxon>Bacillota</taxon>
        <taxon>Bacilli</taxon>
        <taxon>Bacillales</taxon>
        <taxon>Anoxybacillaceae</taxon>
        <taxon>Anoxybacillus</taxon>
    </lineage>
</organism>
<gene>
    <name evidence="3" type="ORF">J2S07_001041</name>
</gene>
<dbReference type="GO" id="GO:0008745">
    <property type="term" value="F:N-acetylmuramoyl-L-alanine amidase activity"/>
    <property type="evidence" value="ECO:0007669"/>
    <property type="project" value="UniProtKB-EC"/>
</dbReference>
<comment type="caution">
    <text evidence="3">The sequence shown here is derived from an EMBL/GenBank/DDBJ whole genome shotgun (WGS) entry which is preliminary data.</text>
</comment>
<proteinExistence type="predicted"/>
<evidence type="ECO:0000256" key="1">
    <source>
        <dbReference type="SAM" id="SignalP"/>
    </source>
</evidence>
<dbReference type="InterPro" id="IPR042047">
    <property type="entry name" value="SleB_dom1"/>
</dbReference>
<dbReference type="Pfam" id="PF07486">
    <property type="entry name" value="Hydrolase_2"/>
    <property type="match status" value="1"/>
</dbReference>
<evidence type="ECO:0000259" key="2">
    <source>
        <dbReference type="Pfam" id="PF07486"/>
    </source>
</evidence>
<name>A0ABT9V1A7_9BACL</name>
<dbReference type="RefSeq" id="WP_307149334.1">
    <property type="nucleotide sequence ID" value="NZ_JAUSTU010000004.1"/>
</dbReference>
<feature type="chain" id="PRO_5045487997" evidence="1">
    <location>
        <begin position="30"/>
        <end position="191"/>
    </location>
</feature>
<dbReference type="Gene3D" id="1.10.10.2520">
    <property type="entry name" value="Cell wall hydrolase SleB, domain 1"/>
    <property type="match status" value="1"/>
</dbReference>
<sequence length="191" mass="21478">MRNFYREKFVAACVATLIFLVMQSSIVMAMDLSDEGIYPFEKTAHEYTKNPSKPTNQVALKENVDESKLISDKEKDLLARLVEAEAKGEPYEGKVAVATVVLNRVDSPEFPDTITNVVYEVTGDAYAFSPVQNGEIKKPASPEAKEAVEDALTSQDRLDHAVYFYNPEIASDKWIRSRKVVERIDNHVFAI</sequence>
<dbReference type="InterPro" id="IPR011105">
    <property type="entry name" value="Cell_wall_hydrolase_SleB"/>
</dbReference>
<feature type="signal peptide" evidence="1">
    <location>
        <begin position="1"/>
        <end position="29"/>
    </location>
</feature>
<dbReference type="EC" id="3.5.1.28" evidence="3"/>
<evidence type="ECO:0000313" key="4">
    <source>
        <dbReference type="Proteomes" id="UP001231362"/>
    </source>
</evidence>
<keyword evidence="4" id="KW-1185">Reference proteome</keyword>
<keyword evidence="1" id="KW-0732">Signal</keyword>
<feature type="domain" description="Cell wall hydrolase SleB" evidence="2">
    <location>
        <begin position="88"/>
        <end position="190"/>
    </location>
</feature>
<dbReference type="Gene3D" id="6.20.240.60">
    <property type="match status" value="1"/>
</dbReference>
<dbReference type="EMBL" id="JAUSTU010000004">
    <property type="protein sequence ID" value="MDQ0154737.1"/>
    <property type="molecule type" value="Genomic_DNA"/>
</dbReference>
<accession>A0ABT9V1A7</accession>
<dbReference type="Proteomes" id="UP001231362">
    <property type="component" value="Unassembled WGS sequence"/>
</dbReference>